<evidence type="ECO:0000256" key="9">
    <source>
        <dbReference type="ARBA" id="ARBA00023004"/>
    </source>
</evidence>
<dbReference type="GO" id="GO:0006629">
    <property type="term" value="P:lipid metabolic process"/>
    <property type="evidence" value="ECO:0007669"/>
    <property type="project" value="InterPro"/>
</dbReference>
<keyword evidence="5 12" id="KW-0812">Transmembrane</keyword>
<accession>A0A4Q5LX51</accession>
<evidence type="ECO:0000313" key="14">
    <source>
        <dbReference type="EMBL" id="RYU94416.1"/>
    </source>
</evidence>
<evidence type="ECO:0000256" key="4">
    <source>
        <dbReference type="ARBA" id="ARBA00022519"/>
    </source>
</evidence>
<keyword evidence="7 12" id="KW-1133">Transmembrane helix</keyword>
<comment type="subcellular location">
    <subcellularLocation>
        <location evidence="1">Cell inner membrane</location>
        <topology evidence="1">Multi-pass membrane protein</topology>
    </subcellularLocation>
</comment>
<dbReference type="Pfam" id="PF00487">
    <property type="entry name" value="FA_desaturase"/>
    <property type="match status" value="1"/>
</dbReference>
<keyword evidence="9" id="KW-0408">Iron</keyword>
<evidence type="ECO:0000256" key="3">
    <source>
        <dbReference type="ARBA" id="ARBA00022475"/>
    </source>
</evidence>
<feature type="transmembrane region" description="Helical" evidence="12">
    <location>
        <begin position="32"/>
        <end position="49"/>
    </location>
</feature>
<gene>
    <name evidence="14" type="ORF">EWM59_17380</name>
</gene>
<evidence type="ECO:0000256" key="11">
    <source>
        <dbReference type="ARBA" id="ARBA00023136"/>
    </source>
</evidence>
<feature type="transmembrane region" description="Helical" evidence="12">
    <location>
        <begin position="238"/>
        <end position="261"/>
    </location>
</feature>
<evidence type="ECO:0000256" key="10">
    <source>
        <dbReference type="ARBA" id="ARBA00023033"/>
    </source>
</evidence>
<comment type="similarity">
    <text evidence="2">Belongs to the fatty acid desaturase type 1 family. AlkB subfamily.</text>
</comment>
<feature type="domain" description="Fatty acid desaturase" evidence="13">
    <location>
        <begin position="98"/>
        <end position="332"/>
    </location>
</feature>
<evidence type="ECO:0000256" key="5">
    <source>
        <dbReference type="ARBA" id="ARBA00022692"/>
    </source>
</evidence>
<evidence type="ECO:0000256" key="7">
    <source>
        <dbReference type="ARBA" id="ARBA00022989"/>
    </source>
</evidence>
<feature type="transmembrane region" description="Helical" evidence="12">
    <location>
        <begin position="99"/>
        <end position="120"/>
    </location>
</feature>
<keyword evidence="4" id="KW-0997">Cell inner membrane</keyword>
<keyword evidence="3" id="KW-1003">Cell membrane</keyword>
<keyword evidence="8" id="KW-0560">Oxidoreductase</keyword>
<feature type="transmembrane region" description="Helical" evidence="12">
    <location>
        <begin position="7"/>
        <end position="26"/>
    </location>
</feature>
<evidence type="ECO:0000313" key="15">
    <source>
        <dbReference type="Proteomes" id="UP000293162"/>
    </source>
</evidence>
<name>A0A4Q5LX51_9BACT</name>
<dbReference type="OrthoDB" id="4759734at2"/>
<dbReference type="GO" id="GO:0046872">
    <property type="term" value="F:metal ion binding"/>
    <property type="evidence" value="ECO:0007669"/>
    <property type="project" value="UniProtKB-KW"/>
</dbReference>
<organism evidence="14 15">
    <name type="scientific">Emticicia agri</name>
    <dbReference type="NCBI Taxonomy" id="2492393"/>
    <lineage>
        <taxon>Bacteria</taxon>
        <taxon>Pseudomonadati</taxon>
        <taxon>Bacteroidota</taxon>
        <taxon>Cytophagia</taxon>
        <taxon>Cytophagales</taxon>
        <taxon>Leadbetterellaceae</taxon>
        <taxon>Emticicia</taxon>
    </lineage>
</organism>
<keyword evidence="15" id="KW-1185">Reference proteome</keyword>
<proteinExistence type="inferred from homology"/>
<evidence type="ECO:0000256" key="12">
    <source>
        <dbReference type="SAM" id="Phobius"/>
    </source>
</evidence>
<dbReference type="Proteomes" id="UP000293162">
    <property type="component" value="Unassembled WGS sequence"/>
</dbReference>
<dbReference type="AlphaFoldDB" id="A0A4Q5LX51"/>
<evidence type="ECO:0000256" key="6">
    <source>
        <dbReference type="ARBA" id="ARBA00022723"/>
    </source>
</evidence>
<keyword evidence="6" id="KW-0479">Metal-binding</keyword>
<dbReference type="InterPro" id="IPR005804">
    <property type="entry name" value="FA_desaturase_dom"/>
</dbReference>
<dbReference type="EMBL" id="SEWF01000026">
    <property type="protein sequence ID" value="RYU94416.1"/>
    <property type="molecule type" value="Genomic_DNA"/>
</dbReference>
<dbReference type="GO" id="GO:0005886">
    <property type="term" value="C:plasma membrane"/>
    <property type="evidence" value="ECO:0007669"/>
    <property type="project" value="UniProtKB-SubCell"/>
</dbReference>
<dbReference type="GO" id="GO:0004497">
    <property type="term" value="F:monooxygenase activity"/>
    <property type="evidence" value="ECO:0007669"/>
    <property type="project" value="UniProtKB-KW"/>
</dbReference>
<feature type="transmembrane region" description="Helical" evidence="12">
    <location>
        <begin position="69"/>
        <end position="93"/>
    </location>
</feature>
<reference evidence="14 15" key="1">
    <citation type="submission" date="2019-02" db="EMBL/GenBank/DDBJ databases">
        <title>Bacterial novel species Emticicia sp. 17J42-9 isolated from soil.</title>
        <authorList>
            <person name="Jung H.-Y."/>
        </authorList>
    </citation>
    <scope>NUCLEOTIDE SEQUENCE [LARGE SCALE GENOMIC DNA]</scope>
    <source>
        <strain evidence="14 15">17J42-9</strain>
    </source>
</reference>
<dbReference type="PANTHER" id="PTHR38674:SF1">
    <property type="entry name" value="ALKANE 1-MONOOXYGENASE 1"/>
    <property type="match status" value="1"/>
</dbReference>
<keyword evidence="10 14" id="KW-0503">Monooxygenase</keyword>
<keyword evidence="11 12" id="KW-0472">Membrane</keyword>
<dbReference type="RefSeq" id="WP_130022509.1">
    <property type="nucleotide sequence ID" value="NZ_SEWF01000026.1"/>
</dbReference>
<sequence>MHIRKKIGFAWGYTFIVFMLTGYYFISHNWTFFVFIYGYILVPVMDAVISRDSQNASTEEYEQLIKDKYFDILVYSHVYIQYFMLLWGCYILIYDNLTWWQVVGLILSQGVYASTIINVAHELGHRTHPLAQFHAKAALMTVGYMHFLIEHNRGHHTHVATPLDPATARKNQSIFSFWKQTLIGSFRSAWKIEKKQLAKQNLSVWSRHNGMIWAVVLPILFCIGLTAFFSYLAGKFEWIIPTFIIIQSIIAVLSLECVNYIEHYGIMRKEIAPGKYEKVNPLHSWNANHYYSNLMLFHLQRHSDHHAYAARPYQVLRHFDESPQLPYGYTLMILISLVPPLWFKTMNKRLEAWQDKEYTTEDIRAVVSRFS</sequence>
<feature type="transmembrane region" description="Helical" evidence="12">
    <location>
        <begin position="211"/>
        <end position="232"/>
    </location>
</feature>
<comment type="caution">
    <text evidence="14">The sequence shown here is derived from an EMBL/GenBank/DDBJ whole genome shotgun (WGS) entry which is preliminary data.</text>
</comment>
<dbReference type="CDD" id="cd03512">
    <property type="entry name" value="Alkane-hydroxylase"/>
    <property type="match status" value="1"/>
</dbReference>
<dbReference type="PANTHER" id="PTHR38674">
    <property type="entry name" value="ALKANE 1-MONOOXYGENASE 1"/>
    <property type="match status" value="1"/>
</dbReference>
<evidence type="ECO:0000256" key="2">
    <source>
        <dbReference type="ARBA" id="ARBA00010823"/>
    </source>
</evidence>
<protein>
    <submittedName>
        <fullName evidence="14">Alkane 1-monooxygenase</fullName>
    </submittedName>
</protein>
<evidence type="ECO:0000256" key="1">
    <source>
        <dbReference type="ARBA" id="ARBA00004429"/>
    </source>
</evidence>
<dbReference type="InterPro" id="IPR033885">
    <property type="entry name" value="AlkB/XylM"/>
</dbReference>
<evidence type="ECO:0000256" key="8">
    <source>
        <dbReference type="ARBA" id="ARBA00023002"/>
    </source>
</evidence>
<evidence type="ECO:0000259" key="13">
    <source>
        <dbReference type="Pfam" id="PF00487"/>
    </source>
</evidence>